<dbReference type="Proteomes" id="UP000254101">
    <property type="component" value="Unassembled WGS sequence"/>
</dbReference>
<gene>
    <name evidence="1" type="ORF">DL238_09770</name>
</gene>
<organism evidence="1 2">
    <name type="scientific">Alteriqipengyuania lutimaris</name>
    <dbReference type="NCBI Taxonomy" id="1538146"/>
    <lineage>
        <taxon>Bacteria</taxon>
        <taxon>Pseudomonadati</taxon>
        <taxon>Pseudomonadota</taxon>
        <taxon>Alphaproteobacteria</taxon>
        <taxon>Sphingomonadales</taxon>
        <taxon>Erythrobacteraceae</taxon>
        <taxon>Alteriqipengyuania</taxon>
    </lineage>
</organism>
<keyword evidence="2" id="KW-1185">Reference proteome</keyword>
<dbReference type="RefSeq" id="WP_115492087.1">
    <property type="nucleotide sequence ID" value="NZ_JACHWW010000001.1"/>
</dbReference>
<dbReference type="AlphaFoldDB" id="A0A395LTL6"/>
<evidence type="ECO:0000313" key="2">
    <source>
        <dbReference type="Proteomes" id="UP000254101"/>
    </source>
</evidence>
<protein>
    <submittedName>
        <fullName evidence="1">Uncharacterized protein</fullName>
    </submittedName>
</protein>
<dbReference type="OrthoDB" id="7391960at2"/>
<proteinExistence type="predicted"/>
<name>A0A395LTL6_9SPHN</name>
<reference evidence="1 2" key="1">
    <citation type="submission" date="2018-07" db="EMBL/GenBank/DDBJ databases">
        <title>Erythrobacter nanhaiensis sp. nov., a novel member of the genus Erythrobacter isolated from the South China Sea.</title>
        <authorList>
            <person name="Chen X."/>
            <person name="Liu J."/>
        </authorList>
    </citation>
    <scope>NUCLEOTIDE SEQUENCE [LARGE SCALE GENOMIC DNA]</scope>
    <source>
        <strain evidence="1 2">S-5</strain>
    </source>
</reference>
<accession>A0A395LTL6</accession>
<dbReference type="EMBL" id="QRBB01000001">
    <property type="protein sequence ID" value="RDS77860.1"/>
    <property type="molecule type" value="Genomic_DNA"/>
</dbReference>
<evidence type="ECO:0000313" key="1">
    <source>
        <dbReference type="EMBL" id="RDS77860.1"/>
    </source>
</evidence>
<comment type="caution">
    <text evidence="1">The sequence shown here is derived from an EMBL/GenBank/DDBJ whole genome shotgun (WGS) entry which is preliminary data.</text>
</comment>
<sequence length="253" mass="27754">MKYIAIDTESTFDPYLKEAYECIDPDQNRAREACRVITAASAFQFELDEQGRVSTGPVASWTAYDHSEAEILGRLSNHLISQPEHSVVTWGGASADLVRLTLASMANDLPLPGQLRREPSGHRSRQHIDVSAAMTAGTGKYHHLSEVLIRLGLPVGLLLDKACPLQAHTSTEWDHLRQHCELDSLFASIAFVAWRRVEGAPGLRIPEAVYALIAGYLRQRPGCIGEPMLTSVCSDMAERVAARMAQLVQGAHA</sequence>